<evidence type="ECO:0000313" key="2">
    <source>
        <dbReference type="Proteomes" id="UP000249016"/>
    </source>
</evidence>
<proteinExistence type="predicted"/>
<keyword evidence="2" id="KW-1185">Reference proteome</keyword>
<dbReference type="EMBL" id="QLII01000001">
    <property type="protein sequence ID" value="RAI75742.1"/>
    <property type="molecule type" value="Genomic_DNA"/>
</dbReference>
<reference evidence="1 2" key="1">
    <citation type="submission" date="2018-06" db="EMBL/GenBank/DDBJ databases">
        <title>Spirosoma sp. HMF3257 Genome sequencing and assembly.</title>
        <authorList>
            <person name="Kang H."/>
            <person name="Cha I."/>
            <person name="Kim H."/>
            <person name="Kang J."/>
            <person name="Joh K."/>
        </authorList>
    </citation>
    <scope>NUCLEOTIDE SEQUENCE [LARGE SCALE GENOMIC DNA]</scope>
    <source>
        <strain evidence="1 2">HMF3257</strain>
    </source>
</reference>
<dbReference type="AlphaFoldDB" id="A0A327NKN7"/>
<comment type="caution">
    <text evidence="1">The sequence shown here is derived from an EMBL/GenBank/DDBJ whole genome shotgun (WGS) entry which is preliminary data.</text>
</comment>
<organism evidence="1 2">
    <name type="scientific">Spirosoma telluris</name>
    <dbReference type="NCBI Taxonomy" id="2183553"/>
    <lineage>
        <taxon>Bacteria</taxon>
        <taxon>Pseudomonadati</taxon>
        <taxon>Bacteroidota</taxon>
        <taxon>Cytophagia</taxon>
        <taxon>Cytophagales</taxon>
        <taxon>Cytophagaceae</taxon>
        <taxon>Spirosoma</taxon>
    </lineage>
</organism>
<evidence type="ECO:0000313" key="1">
    <source>
        <dbReference type="EMBL" id="RAI75742.1"/>
    </source>
</evidence>
<accession>A0A327NKN7</accession>
<gene>
    <name evidence="1" type="ORF">HMF3257_19155</name>
</gene>
<protein>
    <submittedName>
        <fullName evidence="1">Uncharacterized protein</fullName>
    </submittedName>
</protein>
<name>A0A327NKN7_9BACT</name>
<sequence>MIQNHKPVMKTTFFIFLFCLMAYLGYGQSVPTRIYLVKNGAQTLGGVQFYTTLNPNKPIIIKNNNYVLIETDEDSLGIIKETPYSDNDYQAPAAPPKQKPVFVKFERGKSYYFKMGSASYNSHFDVEEMTERAFWLYIALNDLSGNAKKYTLSSSGGLVKNPNRVLIRMATKRIQLAVDTPCQQQWQDMKSVDTGRFCDRCHDWLYNDRNTSTPTIRNRSQLSWLRIRRFWVR</sequence>
<dbReference type="Proteomes" id="UP000249016">
    <property type="component" value="Unassembled WGS sequence"/>
</dbReference>